<keyword evidence="3 7" id="KW-0540">Nuclease</keyword>
<evidence type="ECO:0000256" key="4">
    <source>
        <dbReference type="ARBA" id="ARBA00022759"/>
    </source>
</evidence>
<dbReference type="Gene3D" id="3.30.230.10">
    <property type="match status" value="1"/>
</dbReference>
<proteinExistence type="inferred from homology"/>
<comment type="function">
    <text evidence="1 7">RNaseP catalyzes the removal of the 5'-leader sequence from pre-tRNA to produce the mature 5'-terminus. It can also cleave other RNA substrates such as 4.5S RNA. The protein component plays an auxiliary but essential role in vivo by binding to the 5'-leader sequence and broadening the substrate specificity of the ribozyme.</text>
</comment>
<evidence type="ECO:0000256" key="8">
    <source>
        <dbReference type="NCBIfam" id="TIGR00188"/>
    </source>
</evidence>
<protein>
    <recommendedName>
        <fullName evidence="7 8">Ribonuclease P protein component</fullName>
        <shortName evidence="7">RNase P protein</shortName>
        <shortName evidence="7">RNaseP protein</shortName>
        <ecNumber evidence="7 8">3.1.26.5</ecNumber>
    </recommendedName>
    <alternativeName>
        <fullName evidence="7">Protein C5</fullName>
    </alternativeName>
</protein>
<organism evidence="9 10">
    <name type="scientific">Butyricimonas hominis</name>
    <dbReference type="NCBI Taxonomy" id="2763032"/>
    <lineage>
        <taxon>Bacteria</taxon>
        <taxon>Pseudomonadati</taxon>
        <taxon>Bacteroidota</taxon>
        <taxon>Bacteroidia</taxon>
        <taxon>Bacteroidales</taxon>
        <taxon>Odoribacteraceae</taxon>
        <taxon>Butyricimonas</taxon>
    </lineage>
</organism>
<keyword evidence="6 7" id="KW-0694">RNA-binding</keyword>
<name>A0ABR7CY48_9BACT</name>
<dbReference type="InterPro" id="IPR020568">
    <property type="entry name" value="Ribosomal_Su5_D2-typ_SF"/>
</dbReference>
<accession>A0ABR7CY48</accession>
<dbReference type="PROSITE" id="PS00648">
    <property type="entry name" value="RIBONUCLEASE_P"/>
    <property type="match status" value="1"/>
</dbReference>
<reference evidence="9 10" key="1">
    <citation type="submission" date="2020-08" db="EMBL/GenBank/DDBJ databases">
        <title>Genome public.</title>
        <authorList>
            <person name="Liu C."/>
            <person name="Sun Q."/>
        </authorList>
    </citation>
    <scope>NUCLEOTIDE SEQUENCE [LARGE SCALE GENOMIC DNA]</scope>
    <source>
        <strain evidence="9 10">NSJ-56</strain>
    </source>
</reference>
<dbReference type="SUPFAM" id="SSF54211">
    <property type="entry name" value="Ribosomal protein S5 domain 2-like"/>
    <property type="match status" value="1"/>
</dbReference>
<dbReference type="HAMAP" id="MF_00227">
    <property type="entry name" value="RNase_P"/>
    <property type="match status" value="1"/>
</dbReference>
<keyword evidence="10" id="KW-1185">Reference proteome</keyword>
<evidence type="ECO:0000256" key="3">
    <source>
        <dbReference type="ARBA" id="ARBA00022722"/>
    </source>
</evidence>
<dbReference type="InterPro" id="IPR000100">
    <property type="entry name" value="RNase_P"/>
</dbReference>
<evidence type="ECO:0000256" key="2">
    <source>
        <dbReference type="ARBA" id="ARBA00022694"/>
    </source>
</evidence>
<dbReference type="EMBL" id="JACOOH010000001">
    <property type="protein sequence ID" value="MBC5620085.1"/>
    <property type="molecule type" value="Genomic_DNA"/>
</dbReference>
<comment type="subunit">
    <text evidence="7">Consists of a catalytic RNA component (M1 or rnpB) and a protein subunit.</text>
</comment>
<dbReference type="PANTHER" id="PTHR33992">
    <property type="entry name" value="RIBONUCLEASE P PROTEIN COMPONENT"/>
    <property type="match status" value="1"/>
</dbReference>
<dbReference type="Proteomes" id="UP000646484">
    <property type="component" value="Unassembled WGS sequence"/>
</dbReference>
<dbReference type="InterPro" id="IPR020539">
    <property type="entry name" value="RNase_P_CS"/>
</dbReference>
<dbReference type="GO" id="GO:0004526">
    <property type="term" value="F:ribonuclease P activity"/>
    <property type="evidence" value="ECO:0007669"/>
    <property type="project" value="UniProtKB-EC"/>
</dbReference>
<dbReference type="PANTHER" id="PTHR33992:SF1">
    <property type="entry name" value="RIBONUCLEASE P PROTEIN COMPONENT"/>
    <property type="match status" value="1"/>
</dbReference>
<dbReference type="Pfam" id="PF00825">
    <property type="entry name" value="Ribonuclease_P"/>
    <property type="match status" value="1"/>
</dbReference>
<dbReference type="EC" id="3.1.26.5" evidence="7 8"/>
<evidence type="ECO:0000256" key="1">
    <source>
        <dbReference type="ARBA" id="ARBA00002663"/>
    </source>
</evidence>
<evidence type="ECO:0000313" key="10">
    <source>
        <dbReference type="Proteomes" id="UP000646484"/>
    </source>
</evidence>
<dbReference type="NCBIfam" id="TIGR00188">
    <property type="entry name" value="rnpA"/>
    <property type="match status" value="1"/>
</dbReference>
<keyword evidence="5 7" id="KW-0378">Hydrolase</keyword>
<comment type="catalytic activity">
    <reaction evidence="7">
        <text>Endonucleolytic cleavage of RNA, removing 5'-extranucleotides from tRNA precursor.</text>
        <dbReference type="EC" id="3.1.26.5"/>
    </reaction>
</comment>
<dbReference type="InterPro" id="IPR014721">
    <property type="entry name" value="Ribsml_uS5_D2-typ_fold_subgr"/>
</dbReference>
<comment type="caution">
    <text evidence="9">The sequence shown here is derived from an EMBL/GenBank/DDBJ whole genome shotgun (WGS) entry which is preliminary data.</text>
</comment>
<sequence length="141" mass="16456">MEETIKYTFSKEERLCHKAGFEALLASGQSFVSYPLRVVYRFYARDEKDAPARVAISVSKKRFKRAVKRNRVKRLVREGYRLNKQTLYSAIPEGKTIDILFIYLQDDIFEFHKIEKAITGAIKKILVYIEKDNGRNIADSD</sequence>
<dbReference type="RefSeq" id="WP_186974897.1">
    <property type="nucleotide sequence ID" value="NZ_JACOOH010000001.1"/>
</dbReference>
<comment type="similarity">
    <text evidence="7">Belongs to the RnpA family.</text>
</comment>
<keyword evidence="2 7" id="KW-0819">tRNA processing</keyword>
<evidence type="ECO:0000256" key="7">
    <source>
        <dbReference type="HAMAP-Rule" id="MF_00227"/>
    </source>
</evidence>
<evidence type="ECO:0000256" key="6">
    <source>
        <dbReference type="ARBA" id="ARBA00022884"/>
    </source>
</evidence>
<evidence type="ECO:0000313" key="9">
    <source>
        <dbReference type="EMBL" id="MBC5620085.1"/>
    </source>
</evidence>
<gene>
    <name evidence="7 9" type="primary">rnpA</name>
    <name evidence="9" type="ORF">H8S64_03125</name>
</gene>
<evidence type="ECO:0000256" key="5">
    <source>
        <dbReference type="ARBA" id="ARBA00022801"/>
    </source>
</evidence>
<keyword evidence="4 7" id="KW-0255">Endonuclease</keyword>